<dbReference type="SUPFAM" id="SSF55120">
    <property type="entry name" value="Pseudouridine synthase"/>
    <property type="match status" value="1"/>
</dbReference>
<dbReference type="InterPro" id="IPR000748">
    <property type="entry name" value="PsdUridine_synth_RsuA/RluB/E/F"/>
</dbReference>
<dbReference type="EMBL" id="JBIYDN010000032">
    <property type="protein sequence ID" value="MFK4447224.1"/>
    <property type="molecule type" value="Genomic_DNA"/>
</dbReference>
<organism evidence="11 12">
    <name type="scientific">Caballeronia udeis</name>
    <dbReference type="NCBI Taxonomy" id="1232866"/>
    <lineage>
        <taxon>Bacteria</taxon>
        <taxon>Pseudomonadati</taxon>
        <taxon>Pseudomonadota</taxon>
        <taxon>Betaproteobacteria</taxon>
        <taxon>Burkholderiales</taxon>
        <taxon>Burkholderiaceae</taxon>
        <taxon>Caballeronia</taxon>
    </lineage>
</organism>
<keyword evidence="2 6" id="KW-0694">RNA-binding</keyword>
<dbReference type="CDD" id="cd00165">
    <property type="entry name" value="S4"/>
    <property type="match status" value="1"/>
</dbReference>
<evidence type="ECO:0000256" key="8">
    <source>
        <dbReference type="SAM" id="MobiDB-lite"/>
    </source>
</evidence>
<dbReference type="NCBIfam" id="TIGR00093">
    <property type="entry name" value="pseudouridine synthase"/>
    <property type="match status" value="1"/>
</dbReference>
<gene>
    <name evidence="11" type="ORF">ABH943_007257</name>
</gene>
<dbReference type="InterPro" id="IPR020103">
    <property type="entry name" value="PsdUridine_synth_cat_dom_sf"/>
</dbReference>
<dbReference type="InterPro" id="IPR020094">
    <property type="entry name" value="TruA/RsuA/RluB/E/F_N"/>
</dbReference>
<dbReference type="InterPro" id="IPR018496">
    <property type="entry name" value="PsdUridine_synth_RsuA/RluB_CS"/>
</dbReference>
<feature type="domain" description="Pseudouridine synthase RsuA/RluA-like" evidence="9">
    <location>
        <begin position="110"/>
        <end position="241"/>
    </location>
</feature>
<evidence type="ECO:0000256" key="5">
    <source>
        <dbReference type="ARBA" id="ARBA00037590"/>
    </source>
</evidence>
<evidence type="ECO:0000313" key="11">
    <source>
        <dbReference type="EMBL" id="MFK4447224.1"/>
    </source>
</evidence>
<dbReference type="PANTHER" id="PTHR47683">
    <property type="entry name" value="PSEUDOURIDINE SYNTHASE FAMILY PROTEIN-RELATED"/>
    <property type="match status" value="1"/>
</dbReference>
<evidence type="ECO:0000256" key="4">
    <source>
        <dbReference type="ARBA" id="ARBA00036749"/>
    </source>
</evidence>
<evidence type="ECO:0000259" key="10">
    <source>
        <dbReference type="Pfam" id="PF01479"/>
    </source>
</evidence>
<dbReference type="SUPFAM" id="SSF55174">
    <property type="entry name" value="Alpha-L RNA-binding motif"/>
    <property type="match status" value="1"/>
</dbReference>
<comment type="function">
    <text evidence="5">Responsible for synthesis of pseudouridine from uracil-516 in 16S ribosomal RNA.</text>
</comment>
<dbReference type="PANTHER" id="PTHR47683:SF4">
    <property type="entry name" value="PSEUDOURIDINE SYNTHASE"/>
    <property type="match status" value="1"/>
</dbReference>
<dbReference type="InterPro" id="IPR050343">
    <property type="entry name" value="RsuA_PseudoU_synthase"/>
</dbReference>
<dbReference type="PROSITE" id="PS50889">
    <property type="entry name" value="S4"/>
    <property type="match status" value="1"/>
</dbReference>
<dbReference type="CDD" id="cd02553">
    <property type="entry name" value="PseudoU_synth_RsuA"/>
    <property type="match status" value="1"/>
</dbReference>
<evidence type="ECO:0000256" key="7">
    <source>
        <dbReference type="RuleBase" id="RU003887"/>
    </source>
</evidence>
<keyword evidence="3 7" id="KW-0413">Isomerase</keyword>
<reference evidence="11 12" key="1">
    <citation type="submission" date="2024-10" db="EMBL/GenBank/DDBJ databases">
        <authorList>
            <person name="Deangelis K."/>
            <person name="Huntemann M."/>
            <person name="Clum A."/>
            <person name="Wang J."/>
            <person name="Palaniappan K."/>
            <person name="Ritter S."/>
            <person name="Chen I.-M."/>
            <person name="Stamatis D."/>
            <person name="Reddy T."/>
            <person name="O'Malley R."/>
            <person name="Daum C."/>
            <person name="Ng V."/>
            <person name="Ivanova N."/>
            <person name="Kyrpides N."/>
            <person name="Woyke T."/>
        </authorList>
    </citation>
    <scope>NUCLEOTIDE SEQUENCE [LARGE SCALE GENOMIC DNA]</scope>
    <source>
        <strain evidence="11 12">GAS97</strain>
    </source>
</reference>
<comment type="similarity">
    <text evidence="1 7">Belongs to the pseudouridine synthase RsuA family.</text>
</comment>
<evidence type="ECO:0000256" key="1">
    <source>
        <dbReference type="ARBA" id="ARBA00008348"/>
    </source>
</evidence>
<dbReference type="InterPro" id="IPR036986">
    <property type="entry name" value="S4_RNA-bd_sf"/>
</dbReference>
<sequence length="282" mass="31308">MADDGGWQWWNDRAPPPFTQPPGGIEAQRLLECPSPFPPEPRTALMDLERILFTQGFGSRRQCRALVADGRVSIAGSLCTDAAIDIASDALASFEFQVDGATWRYREKAYLVLNKPPGYECSRDPQHHLSVFHLLPPPLTERGVQCVGRLDQDTTGLLLLSDDGAFVHAFTSPKRKVPKVYLATTRHPLDDAQLGALRDGVLLHGESQPIAAVSAKQRDERKLELSVLEGKYHQVKRMVAAAGNRVEQLHRERIGGFGLPDDLAEGQWRWLDDADLAMLRQG</sequence>
<evidence type="ECO:0000259" key="9">
    <source>
        <dbReference type="Pfam" id="PF00849"/>
    </source>
</evidence>
<dbReference type="EC" id="5.4.99.-" evidence="7"/>
<comment type="catalytic activity">
    <reaction evidence="4">
        <text>uridine(516) in 16S rRNA = pseudouridine(516) in 16S rRNA</text>
        <dbReference type="Rhea" id="RHEA:38867"/>
        <dbReference type="Rhea" id="RHEA-COMP:10089"/>
        <dbReference type="Rhea" id="RHEA-COMP:10090"/>
        <dbReference type="ChEBI" id="CHEBI:65314"/>
        <dbReference type="ChEBI" id="CHEBI:65315"/>
        <dbReference type="EC" id="5.4.99.19"/>
    </reaction>
</comment>
<protein>
    <recommendedName>
        <fullName evidence="7">Pseudouridine synthase</fullName>
        <ecNumber evidence="7">5.4.99.-</ecNumber>
    </recommendedName>
</protein>
<dbReference type="Gene3D" id="3.30.70.1560">
    <property type="entry name" value="Alpha-L RNA-binding motif"/>
    <property type="match status" value="1"/>
</dbReference>
<feature type="domain" description="RNA-binding S4" evidence="10">
    <location>
        <begin position="50"/>
        <end position="83"/>
    </location>
</feature>
<dbReference type="GO" id="GO:0160136">
    <property type="term" value="F:16S rRNA pseudouridine(516) synthase activity"/>
    <property type="evidence" value="ECO:0007669"/>
    <property type="project" value="UniProtKB-EC"/>
</dbReference>
<dbReference type="Pfam" id="PF00849">
    <property type="entry name" value="PseudoU_synth_2"/>
    <property type="match status" value="1"/>
</dbReference>
<evidence type="ECO:0000313" key="12">
    <source>
        <dbReference type="Proteomes" id="UP001620514"/>
    </source>
</evidence>
<keyword evidence="12" id="KW-1185">Reference proteome</keyword>
<dbReference type="Pfam" id="PF01479">
    <property type="entry name" value="S4"/>
    <property type="match status" value="1"/>
</dbReference>
<dbReference type="InterPro" id="IPR042092">
    <property type="entry name" value="PsdUridine_s_RsuA/RluB/E/F_cat"/>
</dbReference>
<dbReference type="InterPro" id="IPR006145">
    <property type="entry name" value="PsdUridine_synth_RsuA/RluA"/>
</dbReference>
<dbReference type="InterPro" id="IPR002942">
    <property type="entry name" value="S4_RNA-bd"/>
</dbReference>
<dbReference type="Gene3D" id="3.30.70.580">
    <property type="entry name" value="Pseudouridine synthase I, catalytic domain, N-terminal subdomain"/>
    <property type="match status" value="1"/>
</dbReference>
<dbReference type="Proteomes" id="UP001620514">
    <property type="component" value="Unassembled WGS sequence"/>
</dbReference>
<feature type="region of interest" description="Disordered" evidence="8">
    <location>
        <begin position="1"/>
        <end position="20"/>
    </location>
</feature>
<evidence type="ECO:0000256" key="3">
    <source>
        <dbReference type="ARBA" id="ARBA00023235"/>
    </source>
</evidence>
<evidence type="ECO:0000256" key="6">
    <source>
        <dbReference type="PROSITE-ProRule" id="PRU00182"/>
    </source>
</evidence>
<comment type="caution">
    <text evidence="11">The sequence shown here is derived from an EMBL/GenBank/DDBJ whole genome shotgun (WGS) entry which is preliminary data.</text>
</comment>
<dbReference type="PROSITE" id="PS01149">
    <property type="entry name" value="PSI_RSU"/>
    <property type="match status" value="1"/>
</dbReference>
<proteinExistence type="inferred from homology"/>
<accession>A0ABW8MV54</accession>
<reference evidence="11 12" key="2">
    <citation type="submission" date="2024-11" db="EMBL/GenBank/DDBJ databases">
        <title>Using genomics to understand microbial adaptation to soil warming.</title>
        <authorList>
            <person name="Deangelis K.M. PhD."/>
        </authorList>
    </citation>
    <scope>NUCLEOTIDE SEQUENCE [LARGE SCALE GENOMIC DNA]</scope>
    <source>
        <strain evidence="11 12">GAS97</strain>
    </source>
</reference>
<evidence type="ECO:0000256" key="2">
    <source>
        <dbReference type="ARBA" id="ARBA00022884"/>
    </source>
</evidence>
<dbReference type="Gene3D" id="3.10.290.10">
    <property type="entry name" value="RNA-binding S4 domain"/>
    <property type="match status" value="1"/>
</dbReference>
<name>A0ABW8MV54_9BURK</name>